<organism evidence="7 8">
    <name type="scientific">Flavimaricola marinus</name>
    <dbReference type="NCBI Taxonomy" id="1819565"/>
    <lineage>
        <taxon>Bacteria</taxon>
        <taxon>Pseudomonadati</taxon>
        <taxon>Pseudomonadota</taxon>
        <taxon>Alphaproteobacteria</taxon>
        <taxon>Rhodobacterales</taxon>
        <taxon>Paracoccaceae</taxon>
        <taxon>Flavimaricola</taxon>
    </lineage>
</organism>
<evidence type="ECO:0000256" key="1">
    <source>
        <dbReference type="ARBA" id="ARBA00004141"/>
    </source>
</evidence>
<proteinExistence type="predicted"/>
<dbReference type="GO" id="GO:0022857">
    <property type="term" value="F:transmembrane transporter activity"/>
    <property type="evidence" value="ECO:0007669"/>
    <property type="project" value="InterPro"/>
</dbReference>
<dbReference type="InterPro" id="IPR011701">
    <property type="entry name" value="MFS"/>
</dbReference>
<dbReference type="AlphaFoldDB" id="A0A238LG98"/>
<dbReference type="InterPro" id="IPR020846">
    <property type="entry name" value="MFS_dom"/>
</dbReference>
<evidence type="ECO:0000256" key="4">
    <source>
        <dbReference type="ARBA" id="ARBA00023136"/>
    </source>
</evidence>
<sequence length="414" mass="44182">MNGSSARNIPLYRWSRFLRNLTFWQAVWFLYFQNSLSAAEAILLYAIYDIGTTVLEVPSGYMSDRLGRRRTLLASAVAGLGGALLLALGNSFMAFAAGQILLGASMAFASGTDEALLYESLAADGRGQEIERQELIAWRWSFSGLALSAVLGGAMTLWGATLPFFAAAVAYAALLGVTFAFDEPPKVRPEGAEVIRLGTLRAALTNPVLVWLFVVGVLMYVFSHLPFIFGQPFILQALDRAGLASEAPLVSGAVSTVMMLISLAASLVALRLRQRVGLAAILLLAFGMQIGLAGVLALTNSALAIGFLFLRMVPDALSRPFIIGRIQPLLSDDSRATYLSVKSLAGRLLFAGTLGLSALSTSDVGLMPYADIQRILGWYVLAGCLCLGTLWLAARRIGVEPVGEPQAQDPRVGG</sequence>
<evidence type="ECO:0000256" key="5">
    <source>
        <dbReference type="SAM" id="Phobius"/>
    </source>
</evidence>
<evidence type="ECO:0000259" key="6">
    <source>
        <dbReference type="PROSITE" id="PS50850"/>
    </source>
</evidence>
<feature type="domain" description="Major facilitator superfamily (MFS) profile" evidence="6">
    <location>
        <begin position="1"/>
        <end position="414"/>
    </location>
</feature>
<dbReference type="OrthoDB" id="9816124at2"/>
<dbReference type="EMBL" id="FXZK01000005">
    <property type="protein sequence ID" value="SMY08593.1"/>
    <property type="molecule type" value="Genomic_DNA"/>
</dbReference>
<evidence type="ECO:0000313" key="8">
    <source>
        <dbReference type="Proteomes" id="UP000201613"/>
    </source>
</evidence>
<dbReference type="InterPro" id="IPR053160">
    <property type="entry name" value="MFS_DHA3_Transporter"/>
</dbReference>
<dbReference type="PANTHER" id="PTHR23530">
    <property type="entry name" value="TRANSPORT PROTEIN-RELATED"/>
    <property type="match status" value="1"/>
</dbReference>
<dbReference type="Proteomes" id="UP000201613">
    <property type="component" value="Unassembled WGS sequence"/>
</dbReference>
<evidence type="ECO:0000256" key="2">
    <source>
        <dbReference type="ARBA" id="ARBA00022692"/>
    </source>
</evidence>
<dbReference type="GO" id="GO:0016020">
    <property type="term" value="C:membrane"/>
    <property type="evidence" value="ECO:0007669"/>
    <property type="project" value="UniProtKB-SubCell"/>
</dbReference>
<gene>
    <name evidence="7" type="ORF">LOM8899_02747</name>
</gene>
<dbReference type="PROSITE" id="PS50850">
    <property type="entry name" value="MFS"/>
    <property type="match status" value="1"/>
</dbReference>
<evidence type="ECO:0000256" key="3">
    <source>
        <dbReference type="ARBA" id="ARBA00022989"/>
    </source>
</evidence>
<dbReference type="InterPro" id="IPR005829">
    <property type="entry name" value="Sugar_transporter_CS"/>
</dbReference>
<dbReference type="PROSITE" id="PS00216">
    <property type="entry name" value="SUGAR_TRANSPORT_1"/>
    <property type="match status" value="1"/>
</dbReference>
<feature type="transmembrane region" description="Helical" evidence="5">
    <location>
        <begin position="72"/>
        <end position="96"/>
    </location>
</feature>
<reference evidence="8" key="1">
    <citation type="submission" date="2017-05" db="EMBL/GenBank/DDBJ databases">
        <authorList>
            <person name="Rodrigo-Torres L."/>
            <person name="Arahal R. D."/>
            <person name="Lucena T."/>
        </authorList>
    </citation>
    <scope>NUCLEOTIDE SEQUENCE [LARGE SCALE GENOMIC DNA]</scope>
    <source>
        <strain evidence="8">CECT 8899</strain>
    </source>
</reference>
<keyword evidence="2 5" id="KW-0812">Transmembrane</keyword>
<keyword evidence="4 5" id="KW-0472">Membrane</keyword>
<protein>
    <submittedName>
        <fullName evidence="7">Major Facilitator Superfamily protein</fullName>
    </submittedName>
</protein>
<dbReference type="RefSeq" id="WP_093992784.1">
    <property type="nucleotide sequence ID" value="NZ_FXZK01000005.1"/>
</dbReference>
<dbReference type="SUPFAM" id="SSF103473">
    <property type="entry name" value="MFS general substrate transporter"/>
    <property type="match status" value="1"/>
</dbReference>
<name>A0A238LG98_9RHOB</name>
<feature type="transmembrane region" description="Helical" evidence="5">
    <location>
        <begin position="164"/>
        <end position="181"/>
    </location>
</feature>
<feature type="transmembrane region" description="Helical" evidence="5">
    <location>
        <begin position="376"/>
        <end position="394"/>
    </location>
</feature>
<feature type="transmembrane region" description="Helical" evidence="5">
    <location>
        <begin position="202"/>
        <end position="229"/>
    </location>
</feature>
<feature type="transmembrane region" description="Helical" evidence="5">
    <location>
        <begin position="249"/>
        <end position="270"/>
    </location>
</feature>
<feature type="transmembrane region" description="Helical" evidence="5">
    <location>
        <begin position="277"/>
        <end position="310"/>
    </location>
</feature>
<keyword evidence="3 5" id="KW-1133">Transmembrane helix</keyword>
<dbReference type="Pfam" id="PF07690">
    <property type="entry name" value="MFS_1"/>
    <property type="match status" value="1"/>
</dbReference>
<evidence type="ECO:0000313" key="7">
    <source>
        <dbReference type="EMBL" id="SMY08593.1"/>
    </source>
</evidence>
<dbReference type="InterPro" id="IPR036259">
    <property type="entry name" value="MFS_trans_sf"/>
</dbReference>
<keyword evidence="8" id="KW-1185">Reference proteome</keyword>
<accession>A0A238LG98</accession>
<dbReference type="Gene3D" id="1.20.1250.20">
    <property type="entry name" value="MFS general substrate transporter like domains"/>
    <property type="match status" value="1"/>
</dbReference>
<comment type="subcellular location">
    <subcellularLocation>
        <location evidence="1">Membrane</location>
        <topology evidence="1">Multi-pass membrane protein</topology>
    </subcellularLocation>
</comment>
<dbReference type="PANTHER" id="PTHR23530:SF1">
    <property type="entry name" value="PERMEASE, MAJOR FACILITATOR SUPERFAMILY-RELATED"/>
    <property type="match status" value="1"/>
</dbReference>